<feature type="binding site" evidence="5">
    <location>
        <position position="184"/>
    </location>
    <ligand>
        <name>glyoxylate</name>
        <dbReference type="ChEBI" id="CHEBI:36655"/>
    </ligand>
</feature>
<keyword evidence="5" id="KW-0285">Flavoprotein</keyword>
<feature type="binding site" evidence="5">
    <location>
        <begin position="314"/>
        <end position="318"/>
    </location>
    <ligand>
        <name>FMN</name>
        <dbReference type="ChEBI" id="CHEBI:58210"/>
    </ligand>
</feature>
<dbReference type="AlphaFoldDB" id="A0A4U6X2U3"/>
<evidence type="ECO:0000313" key="8">
    <source>
        <dbReference type="EMBL" id="TKW49324.1"/>
    </source>
</evidence>
<evidence type="ECO:0000313" key="9">
    <source>
        <dbReference type="Proteomes" id="UP000310108"/>
    </source>
</evidence>
<sequence length="397" mass="44001">MRSLFVVTQFLAAAAMAAELWNNEVDTGLETYLASTNFTQGMQPPLRDMRALPDFDFAARQKLGNQKYSFYRTGTAGEFSYRHNLDVWQKVQLRSKHLSDVTRLGETMATTVLGYRFSAPVFIAPAARGVYCDAAAELNLVRAAGNEDVLYIPSMYASKTIEEIAAGKSNRTLNGPQVIFQQIYTNGNLSVTWENIRRAERAGAKAIVWTIDAPGDAVRHRAARYDTANANSVSSALTWDVYDQMRNRTALPIILKGITTADEALLAVERGARAIYLSNHGGRQLDHTPGPLEIAYEIHRNAPEVFRKVDVLADSGVRYGSDVLKLLALGVKAVGMGRPFMYANCYGLEGVTKAIDIIKTEIVRDGAQMGVTDVHNISMSFLNTRQLEQNVYLFDRE</sequence>
<protein>
    <submittedName>
        <fullName evidence="8">Cytochrome b2, mitochondrial</fullName>
    </submittedName>
</protein>
<gene>
    <name evidence="8" type="primary">CYB2</name>
    <name evidence="8" type="ORF">CTA1_1355</name>
</gene>
<feature type="binding site" evidence="5">
    <location>
        <position position="283"/>
    </location>
    <ligand>
        <name>glyoxylate</name>
        <dbReference type="ChEBI" id="CHEBI:36655"/>
    </ligand>
</feature>
<feature type="binding site" evidence="5">
    <location>
        <begin position="337"/>
        <end position="338"/>
    </location>
    <ligand>
        <name>FMN</name>
        <dbReference type="ChEBI" id="CHEBI:58210"/>
    </ligand>
</feature>
<feature type="binding site" evidence="5">
    <location>
        <position position="154"/>
    </location>
    <ligand>
        <name>FMN</name>
        <dbReference type="ChEBI" id="CHEBI:58210"/>
    </ligand>
</feature>
<feature type="binding site" evidence="5">
    <location>
        <begin position="125"/>
        <end position="127"/>
    </location>
    <ligand>
        <name>FMN</name>
        <dbReference type="ChEBI" id="CHEBI:58210"/>
    </ligand>
</feature>
<reference evidence="8 9" key="1">
    <citation type="journal article" date="2019" name="PLoS ONE">
        <title>Comparative genome analysis indicates high evolutionary potential of pathogenicity genes in Colletotrichum tanaceti.</title>
        <authorList>
            <person name="Lelwala R.V."/>
            <person name="Korhonen P.K."/>
            <person name="Young N.D."/>
            <person name="Scott J.B."/>
            <person name="Ades P.A."/>
            <person name="Gasser R.B."/>
            <person name="Taylor P.W.J."/>
        </authorList>
    </citation>
    <scope>NUCLEOTIDE SEQUENCE [LARGE SCALE GENOMIC DNA]</scope>
    <source>
        <strain evidence="8">BRIP57314</strain>
    </source>
</reference>
<dbReference type="PANTHER" id="PTHR10578">
    <property type="entry name" value="S -2-HYDROXY-ACID OXIDASE-RELATED"/>
    <property type="match status" value="1"/>
</dbReference>
<feature type="chain" id="PRO_5020438547" evidence="6">
    <location>
        <begin position="18"/>
        <end position="397"/>
    </location>
</feature>
<dbReference type="OrthoDB" id="1925334at2759"/>
<dbReference type="EMBL" id="PJEX01000566">
    <property type="protein sequence ID" value="TKW49324.1"/>
    <property type="molecule type" value="Genomic_DNA"/>
</dbReference>
<dbReference type="Gene3D" id="3.20.20.70">
    <property type="entry name" value="Aldolase class I"/>
    <property type="match status" value="1"/>
</dbReference>
<organism evidence="8 9">
    <name type="scientific">Colletotrichum tanaceti</name>
    <dbReference type="NCBI Taxonomy" id="1306861"/>
    <lineage>
        <taxon>Eukaryota</taxon>
        <taxon>Fungi</taxon>
        <taxon>Dikarya</taxon>
        <taxon>Ascomycota</taxon>
        <taxon>Pezizomycotina</taxon>
        <taxon>Sordariomycetes</taxon>
        <taxon>Hypocreomycetidae</taxon>
        <taxon>Glomerellales</taxon>
        <taxon>Glomerellaceae</taxon>
        <taxon>Colletotrichum</taxon>
        <taxon>Colletotrichum destructivum species complex</taxon>
    </lineage>
</organism>
<dbReference type="PIRSF" id="PIRSF000138">
    <property type="entry name" value="Al-hdrx_acd_dh"/>
    <property type="match status" value="1"/>
</dbReference>
<feature type="binding site" evidence="5">
    <location>
        <position position="182"/>
    </location>
    <ligand>
        <name>FMN</name>
        <dbReference type="ChEBI" id="CHEBI:58210"/>
    </ligand>
</feature>
<comment type="cofactor">
    <cofactor evidence="1">
        <name>FMN</name>
        <dbReference type="ChEBI" id="CHEBI:58210"/>
    </cofactor>
</comment>
<evidence type="ECO:0000256" key="6">
    <source>
        <dbReference type="SAM" id="SignalP"/>
    </source>
</evidence>
<feature type="active site" description="Proton acceptor" evidence="4">
    <location>
        <position position="280"/>
    </location>
</feature>
<dbReference type="InterPro" id="IPR000262">
    <property type="entry name" value="FMN-dep_DH"/>
</dbReference>
<dbReference type="InterPro" id="IPR037396">
    <property type="entry name" value="FMN_HAD"/>
</dbReference>
<dbReference type="Proteomes" id="UP000310108">
    <property type="component" value="Unassembled WGS sequence"/>
</dbReference>
<evidence type="ECO:0000256" key="5">
    <source>
        <dbReference type="PIRSR" id="PIRSR000138-2"/>
    </source>
</evidence>
<keyword evidence="2" id="KW-0560">Oxidoreductase</keyword>
<dbReference type="PANTHER" id="PTHR10578:SF140">
    <property type="entry name" value="FMN HYDROXY ACID DEHYDROGENASE DOMAIN-CONTAINING PROTEIN"/>
    <property type="match status" value="1"/>
</dbReference>
<dbReference type="InterPro" id="IPR008259">
    <property type="entry name" value="FMN_hydac_DH_AS"/>
</dbReference>
<evidence type="ECO:0000256" key="2">
    <source>
        <dbReference type="ARBA" id="ARBA00023002"/>
    </source>
</evidence>
<feature type="binding site" evidence="5">
    <location>
        <position position="256"/>
    </location>
    <ligand>
        <name>FMN</name>
        <dbReference type="ChEBI" id="CHEBI:58210"/>
    </ligand>
</feature>
<keyword evidence="6" id="KW-0732">Signal</keyword>
<dbReference type="InterPro" id="IPR012133">
    <property type="entry name" value="Alpha-hydoxy_acid_DH_FMN"/>
</dbReference>
<dbReference type="GO" id="GO:0010181">
    <property type="term" value="F:FMN binding"/>
    <property type="evidence" value="ECO:0007669"/>
    <property type="project" value="InterPro"/>
</dbReference>
<evidence type="ECO:0000259" key="7">
    <source>
        <dbReference type="PROSITE" id="PS51349"/>
    </source>
</evidence>
<keyword evidence="5" id="KW-0288">FMN</keyword>
<dbReference type="PROSITE" id="PS51349">
    <property type="entry name" value="FMN_HYDROXY_ACID_DH_2"/>
    <property type="match status" value="1"/>
</dbReference>
<evidence type="ECO:0000256" key="1">
    <source>
        <dbReference type="ARBA" id="ARBA00001917"/>
    </source>
</evidence>
<dbReference type="GO" id="GO:0016491">
    <property type="term" value="F:oxidoreductase activity"/>
    <property type="evidence" value="ECO:0007669"/>
    <property type="project" value="UniProtKB-KW"/>
</dbReference>
<dbReference type="InterPro" id="IPR013785">
    <property type="entry name" value="Aldolase_TIM"/>
</dbReference>
<name>A0A4U6X2U3_9PEZI</name>
<dbReference type="SUPFAM" id="SSF51395">
    <property type="entry name" value="FMN-linked oxidoreductases"/>
    <property type="match status" value="1"/>
</dbReference>
<comment type="similarity">
    <text evidence="3">Belongs to the FMN-dependent alpha-hydroxy acid dehydrogenase family.</text>
</comment>
<feature type="domain" description="FMN hydroxy acid dehydrogenase" evidence="7">
    <location>
        <begin position="44"/>
        <end position="387"/>
    </location>
</feature>
<accession>A0A4U6X2U3</accession>
<evidence type="ECO:0000256" key="4">
    <source>
        <dbReference type="PIRSR" id="PIRSR000138-1"/>
    </source>
</evidence>
<proteinExistence type="inferred from homology"/>
<keyword evidence="9" id="KW-1185">Reference proteome</keyword>
<dbReference type="PROSITE" id="PS00557">
    <property type="entry name" value="FMN_HYDROXY_ACID_DH_1"/>
    <property type="match status" value="1"/>
</dbReference>
<feature type="binding site" evidence="5">
    <location>
        <position position="210"/>
    </location>
    <ligand>
        <name>FMN</name>
        <dbReference type="ChEBI" id="CHEBI:58210"/>
    </ligand>
</feature>
<feature type="signal peptide" evidence="6">
    <location>
        <begin position="1"/>
        <end position="17"/>
    </location>
</feature>
<feature type="binding site" evidence="5">
    <location>
        <position position="278"/>
    </location>
    <ligand>
        <name>FMN</name>
        <dbReference type="ChEBI" id="CHEBI:58210"/>
    </ligand>
</feature>
<feature type="binding site" evidence="5">
    <location>
        <position position="219"/>
    </location>
    <ligand>
        <name>glyoxylate</name>
        <dbReference type="ChEBI" id="CHEBI:36655"/>
    </ligand>
</feature>
<evidence type="ECO:0000256" key="3">
    <source>
        <dbReference type="ARBA" id="ARBA00024042"/>
    </source>
</evidence>
<dbReference type="Pfam" id="PF01070">
    <property type="entry name" value="FMN_dh"/>
    <property type="match status" value="2"/>
</dbReference>
<dbReference type="STRING" id="1306861.A0A4U6X2U3"/>
<comment type="caution">
    <text evidence="8">The sequence shown here is derived from an EMBL/GenBank/DDBJ whole genome shotgun (WGS) entry which is preliminary data.</text>
</comment>
<feature type="binding site" evidence="5">
    <location>
        <position position="280"/>
    </location>
    <ligand>
        <name>glyoxylate</name>
        <dbReference type="ChEBI" id="CHEBI:36655"/>
    </ligand>
</feature>